<dbReference type="EMBL" id="LN649230">
    <property type="protein sequence ID" value="CEI63063.1"/>
    <property type="molecule type" value="Genomic_DNA"/>
</dbReference>
<evidence type="ECO:0000256" key="1">
    <source>
        <dbReference type="SAM" id="MobiDB-lite"/>
    </source>
</evidence>
<reference evidence="3" key="1">
    <citation type="submission" date="2014-10" db="EMBL/GenBank/DDBJ databases">
        <authorList>
            <person name="King R."/>
        </authorList>
    </citation>
    <scope>NUCLEOTIDE SEQUENCE [LARGE SCALE GENOMIC DNA]</scope>
    <source>
        <strain evidence="3">A3/5</strain>
    </source>
</reference>
<dbReference type="AlphaFoldDB" id="A0A2L2T5Q6"/>
<dbReference type="Proteomes" id="UP000245910">
    <property type="component" value="Chromosome II"/>
</dbReference>
<feature type="compositionally biased region" description="Polar residues" evidence="1">
    <location>
        <begin position="1"/>
        <end position="16"/>
    </location>
</feature>
<protein>
    <submittedName>
        <fullName evidence="2">Uncharacterized protein</fullName>
    </submittedName>
</protein>
<evidence type="ECO:0000313" key="3">
    <source>
        <dbReference type="Proteomes" id="UP000245910"/>
    </source>
</evidence>
<organism evidence="2 3">
    <name type="scientific">Fusarium venenatum</name>
    <dbReference type="NCBI Taxonomy" id="56646"/>
    <lineage>
        <taxon>Eukaryota</taxon>
        <taxon>Fungi</taxon>
        <taxon>Dikarya</taxon>
        <taxon>Ascomycota</taxon>
        <taxon>Pezizomycotina</taxon>
        <taxon>Sordariomycetes</taxon>
        <taxon>Hypocreomycetidae</taxon>
        <taxon>Hypocreales</taxon>
        <taxon>Nectriaceae</taxon>
        <taxon>Fusarium</taxon>
    </lineage>
</organism>
<name>A0A2L2T5Q6_9HYPO</name>
<accession>A0A2L2T5Q6</accession>
<dbReference type="OrthoDB" id="5083162at2759"/>
<keyword evidence="3" id="KW-1185">Reference proteome</keyword>
<feature type="region of interest" description="Disordered" evidence="1">
    <location>
        <begin position="1"/>
        <end position="23"/>
    </location>
</feature>
<sequence>MDSTNSPTRAVQTSGQKQHEPHSLMLNVHIYDVSSIQERLYCGAEATTNSPEAINGTTAVSTKLNVLKSQIINIDMIMGTSARIPNRL</sequence>
<proteinExistence type="predicted"/>
<evidence type="ECO:0000313" key="2">
    <source>
        <dbReference type="EMBL" id="CEI63063.1"/>
    </source>
</evidence>